<evidence type="ECO:0000313" key="3">
    <source>
        <dbReference type="Proteomes" id="UP001603857"/>
    </source>
</evidence>
<keyword evidence="1" id="KW-0812">Transmembrane</keyword>
<reference evidence="2 3" key="1">
    <citation type="submission" date="2024-08" db="EMBL/GenBank/DDBJ databases">
        <title>Insights into the chromosomal genome structure of Flemingia macrophylla.</title>
        <authorList>
            <person name="Ding Y."/>
            <person name="Zhao Y."/>
            <person name="Bi W."/>
            <person name="Wu M."/>
            <person name="Zhao G."/>
            <person name="Gong Y."/>
            <person name="Li W."/>
            <person name="Zhang P."/>
        </authorList>
    </citation>
    <scope>NUCLEOTIDE SEQUENCE [LARGE SCALE GENOMIC DNA]</scope>
    <source>
        <strain evidence="2">DYQJB</strain>
        <tissue evidence="2">Leaf</tissue>
    </source>
</reference>
<name>A0ABD1LXF6_9FABA</name>
<keyword evidence="1" id="KW-1133">Transmembrane helix</keyword>
<dbReference type="AlphaFoldDB" id="A0ABD1LXF6"/>
<accession>A0ABD1LXF6</accession>
<dbReference type="PANTHER" id="PTHR34656">
    <property type="entry name" value="PYRROLINE-5-CARBOXYLATE REDUCTASE"/>
    <property type="match status" value="1"/>
</dbReference>
<protein>
    <submittedName>
        <fullName evidence="2">Uncharacterized protein</fullName>
    </submittedName>
</protein>
<proteinExistence type="predicted"/>
<keyword evidence="1" id="KW-0472">Membrane</keyword>
<organism evidence="2 3">
    <name type="scientific">Flemingia macrophylla</name>
    <dbReference type="NCBI Taxonomy" id="520843"/>
    <lineage>
        <taxon>Eukaryota</taxon>
        <taxon>Viridiplantae</taxon>
        <taxon>Streptophyta</taxon>
        <taxon>Embryophyta</taxon>
        <taxon>Tracheophyta</taxon>
        <taxon>Spermatophyta</taxon>
        <taxon>Magnoliopsida</taxon>
        <taxon>eudicotyledons</taxon>
        <taxon>Gunneridae</taxon>
        <taxon>Pentapetalae</taxon>
        <taxon>rosids</taxon>
        <taxon>fabids</taxon>
        <taxon>Fabales</taxon>
        <taxon>Fabaceae</taxon>
        <taxon>Papilionoideae</taxon>
        <taxon>50 kb inversion clade</taxon>
        <taxon>NPAAA clade</taxon>
        <taxon>indigoferoid/millettioid clade</taxon>
        <taxon>Phaseoleae</taxon>
        <taxon>Flemingia</taxon>
    </lineage>
</organism>
<feature type="transmembrane region" description="Helical" evidence="1">
    <location>
        <begin position="31"/>
        <end position="50"/>
    </location>
</feature>
<comment type="caution">
    <text evidence="2">The sequence shown here is derived from an EMBL/GenBank/DDBJ whole genome shotgun (WGS) entry which is preliminary data.</text>
</comment>
<dbReference type="EMBL" id="JBGMDY010000007">
    <property type="protein sequence ID" value="KAL2328214.1"/>
    <property type="molecule type" value="Genomic_DNA"/>
</dbReference>
<dbReference type="Proteomes" id="UP001603857">
    <property type="component" value="Unassembled WGS sequence"/>
</dbReference>
<sequence length="200" mass="22113">MAKEEEVPTSPMHPPSSYTLILNIMSKRRTWACLFFLVYGTLLASSWNFLKSTLSWYNLQVQSSTSAWPALYASVVLGTVFGALSMVAALVVMVPAVVVTWITVVVLLAFFGKPKRTLVVEGRKITREIFGFVVRILLKEGNFVAAVCAVLGYFALVGRNTACLVSRLGFRDGGAAFGFYQGTYPDRDADTSVYPNLWWC</sequence>
<dbReference type="PANTHER" id="PTHR34656:SF1">
    <property type="entry name" value="PYRROLINE-5-CARBOXYLATE REDUCTASE"/>
    <property type="match status" value="1"/>
</dbReference>
<keyword evidence="3" id="KW-1185">Reference proteome</keyword>
<feature type="transmembrane region" description="Helical" evidence="1">
    <location>
        <begin position="81"/>
        <end position="111"/>
    </location>
</feature>
<gene>
    <name evidence="2" type="ORF">Fmac_021641</name>
</gene>
<feature type="transmembrane region" description="Helical" evidence="1">
    <location>
        <begin position="132"/>
        <end position="156"/>
    </location>
</feature>
<evidence type="ECO:0000313" key="2">
    <source>
        <dbReference type="EMBL" id="KAL2328214.1"/>
    </source>
</evidence>
<evidence type="ECO:0000256" key="1">
    <source>
        <dbReference type="SAM" id="Phobius"/>
    </source>
</evidence>